<name>V5I619_BYSSN</name>
<dbReference type="InterPro" id="IPR001394">
    <property type="entry name" value="Peptidase_C19_UCH"/>
</dbReference>
<comment type="similarity">
    <text evidence="2">Belongs to the peptidase C19 family.</text>
</comment>
<keyword evidence="9" id="KW-1133">Transmembrane helix</keyword>
<feature type="compositionally biased region" description="Low complexity" evidence="8">
    <location>
        <begin position="626"/>
        <end position="635"/>
    </location>
</feature>
<dbReference type="Pfam" id="PF00443">
    <property type="entry name" value="UCH"/>
    <property type="match status" value="1"/>
</dbReference>
<evidence type="ECO:0000313" key="11">
    <source>
        <dbReference type="EMBL" id="GAD99950.1"/>
    </source>
</evidence>
<dbReference type="EC" id="3.4.19.12" evidence="3"/>
<dbReference type="InterPro" id="IPR050164">
    <property type="entry name" value="Peptidase_C19"/>
</dbReference>
<evidence type="ECO:0000256" key="2">
    <source>
        <dbReference type="ARBA" id="ARBA00009085"/>
    </source>
</evidence>
<dbReference type="GO" id="GO:0004843">
    <property type="term" value="F:cysteine-type deubiquitinase activity"/>
    <property type="evidence" value="ECO:0007669"/>
    <property type="project" value="UniProtKB-EC"/>
</dbReference>
<dbReference type="EMBL" id="BAUL01000339">
    <property type="protein sequence ID" value="GAD99950.1"/>
    <property type="molecule type" value="Genomic_DNA"/>
</dbReference>
<gene>
    <name evidence="11" type="ORF">PVAR5_8681</name>
</gene>
<dbReference type="FunCoup" id="V5I619">
    <property type="interactions" value="52"/>
</dbReference>
<evidence type="ECO:0000256" key="9">
    <source>
        <dbReference type="SAM" id="Phobius"/>
    </source>
</evidence>
<dbReference type="GO" id="GO:0005829">
    <property type="term" value="C:cytosol"/>
    <property type="evidence" value="ECO:0007669"/>
    <property type="project" value="TreeGrafter"/>
</dbReference>
<dbReference type="InParanoid" id="V5I619"/>
<dbReference type="GO" id="GO:0006508">
    <property type="term" value="P:proteolysis"/>
    <property type="evidence" value="ECO:0007669"/>
    <property type="project" value="UniProtKB-KW"/>
</dbReference>
<keyword evidence="12" id="KW-1185">Reference proteome</keyword>
<keyword evidence="6" id="KW-0378">Hydrolase</keyword>
<evidence type="ECO:0000256" key="8">
    <source>
        <dbReference type="SAM" id="MobiDB-lite"/>
    </source>
</evidence>
<dbReference type="Gene3D" id="3.90.70.10">
    <property type="entry name" value="Cysteine proteinases"/>
    <property type="match status" value="2"/>
</dbReference>
<evidence type="ECO:0000256" key="6">
    <source>
        <dbReference type="ARBA" id="ARBA00022801"/>
    </source>
</evidence>
<dbReference type="PANTHER" id="PTHR24006">
    <property type="entry name" value="UBIQUITIN CARBOXYL-TERMINAL HYDROLASE"/>
    <property type="match status" value="1"/>
</dbReference>
<keyword evidence="9" id="KW-0812">Transmembrane</keyword>
<dbReference type="CDD" id="cd02662">
    <property type="entry name" value="Peptidase_C19F"/>
    <property type="match status" value="1"/>
</dbReference>
<dbReference type="PROSITE" id="PS50235">
    <property type="entry name" value="USP_3"/>
    <property type="match status" value="1"/>
</dbReference>
<dbReference type="OrthoDB" id="2020758at2759"/>
<dbReference type="SUPFAM" id="SSF54001">
    <property type="entry name" value="Cysteine proteinases"/>
    <property type="match status" value="1"/>
</dbReference>
<feature type="compositionally biased region" description="Polar residues" evidence="8">
    <location>
        <begin position="673"/>
        <end position="683"/>
    </location>
</feature>
<keyword evidence="7" id="KW-0788">Thiol protease</keyword>
<dbReference type="GO" id="GO:0016579">
    <property type="term" value="P:protein deubiquitination"/>
    <property type="evidence" value="ECO:0007669"/>
    <property type="project" value="InterPro"/>
</dbReference>
<dbReference type="PROSITE" id="PS00973">
    <property type="entry name" value="USP_2"/>
    <property type="match status" value="1"/>
</dbReference>
<feature type="region of interest" description="Disordered" evidence="8">
    <location>
        <begin position="617"/>
        <end position="703"/>
    </location>
</feature>
<dbReference type="GO" id="GO:0005634">
    <property type="term" value="C:nucleus"/>
    <property type="evidence" value="ECO:0007669"/>
    <property type="project" value="TreeGrafter"/>
</dbReference>
<keyword evidence="5" id="KW-0833">Ubl conjugation pathway</keyword>
<feature type="domain" description="USP" evidence="10">
    <location>
        <begin position="145"/>
        <end position="595"/>
    </location>
</feature>
<feature type="compositionally biased region" description="Low complexity" evidence="8">
    <location>
        <begin position="653"/>
        <end position="670"/>
    </location>
</feature>
<reference evidence="12" key="1">
    <citation type="journal article" date="2014" name="Genome Announc.">
        <title>Draft genome sequence of the formaldehyde-resistant fungus Byssochlamys spectabilis No. 5 (anamorph Paecilomyces variotii No. 5) (NBRC109023).</title>
        <authorList>
            <person name="Oka T."/>
            <person name="Ekino K."/>
            <person name="Fukuda K."/>
            <person name="Nomura Y."/>
        </authorList>
    </citation>
    <scope>NUCLEOTIDE SEQUENCE [LARGE SCALE GENOMIC DNA]</scope>
    <source>
        <strain evidence="12">No. 5 / NBRC 109023</strain>
    </source>
</reference>
<evidence type="ECO:0000256" key="3">
    <source>
        <dbReference type="ARBA" id="ARBA00012759"/>
    </source>
</evidence>
<dbReference type="HOGENOM" id="CLU_008279_6_0_1"/>
<organism evidence="11 12">
    <name type="scientific">Byssochlamys spectabilis (strain No. 5 / NBRC 109023)</name>
    <name type="common">Paecilomyces variotii</name>
    <dbReference type="NCBI Taxonomy" id="1356009"/>
    <lineage>
        <taxon>Eukaryota</taxon>
        <taxon>Fungi</taxon>
        <taxon>Dikarya</taxon>
        <taxon>Ascomycota</taxon>
        <taxon>Pezizomycotina</taxon>
        <taxon>Eurotiomycetes</taxon>
        <taxon>Eurotiomycetidae</taxon>
        <taxon>Eurotiales</taxon>
        <taxon>Thermoascaceae</taxon>
        <taxon>Paecilomyces</taxon>
    </lineage>
</organism>
<evidence type="ECO:0000259" key="10">
    <source>
        <dbReference type="PROSITE" id="PS50235"/>
    </source>
</evidence>
<evidence type="ECO:0000256" key="7">
    <source>
        <dbReference type="ARBA" id="ARBA00022807"/>
    </source>
</evidence>
<keyword evidence="9" id="KW-0472">Membrane</keyword>
<dbReference type="PANTHER" id="PTHR24006:SF888">
    <property type="entry name" value="UBIQUITIN CARBOXYL-TERMINAL HYDROLASE 30"/>
    <property type="match status" value="1"/>
</dbReference>
<evidence type="ECO:0000313" key="12">
    <source>
        <dbReference type="Proteomes" id="UP000018001"/>
    </source>
</evidence>
<evidence type="ECO:0000256" key="5">
    <source>
        <dbReference type="ARBA" id="ARBA00022786"/>
    </source>
</evidence>
<feature type="compositionally biased region" description="Low complexity" evidence="8">
    <location>
        <begin position="692"/>
        <end position="703"/>
    </location>
</feature>
<protein>
    <recommendedName>
        <fullName evidence="3">ubiquitinyl hydrolase 1</fullName>
        <ecNumber evidence="3">3.4.19.12</ecNumber>
    </recommendedName>
</protein>
<comment type="caution">
    <text evidence="11">The sequence shown here is derived from an EMBL/GenBank/DDBJ whole genome shotgun (WGS) entry which is preliminary data.</text>
</comment>
<dbReference type="AlphaFoldDB" id="V5I619"/>
<keyword evidence="4" id="KW-0645">Protease</keyword>
<feature type="transmembrane region" description="Helical" evidence="9">
    <location>
        <begin position="36"/>
        <end position="54"/>
    </location>
</feature>
<dbReference type="eggNOG" id="KOG1867">
    <property type="taxonomic scope" value="Eukaryota"/>
</dbReference>
<proteinExistence type="inferred from homology"/>
<evidence type="ECO:0000256" key="1">
    <source>
        <dbReference type="ARBA" id="ARBA00000707"/>
    </source>
</evidence>
<feature type="region of interest" description="Disordered" evidence="8">
    <location>
        <begin position="265"/>
        <end position="289"/>
    </location>
</feature>
<evidence type="ECO:0000256" key="4">
    <source>
        <dbReference type="ARBA" id="ARBA00022670"/>
    </source>
</evidence>
<accession>V5I619</accession>
<dbReference type="InterPro" id="IPR038765">
    <property type="entry name" value="Papain-like_cys_pep_sf"/>
</dbReference>
<dbReference type="InterPro" id="IPR018200">
    <property type="entry name" value="USP_CS"/>
</dbReference>
<sequence length="703" mass="77928">MNARLERYNTHVLKQLNTDGSNRYDVFLDRIQNSPAIAYTVATLVFLYFALNYFNVLPFSISHGLWSALVYLVPSRVVFALDKSARSGSATTGSDAMTLSSFQAKSEAMQRVLGLDSNTLYSFFPRARSLSIGNVLLGGKDHIPPGLGNWDNSCYQNSVIQGMASLKLLKEFLDRNTEELAERTSLSTHNALKEIIDRLNDPSNYGQKLWLPPDLKSMSSWQQQDAQEYFSKIVDQIDREVLQASRGRTRNFGLKVAGPQEHVIGISSPSQDTQGQGQAQQASERTSSLRNPMEGLLAQRVGCMRCGWTEGLSLIPFNCLTVPLGRNWEYDIRDCLDEYMTLEPIEGVECAKCTLLRTREQLLHLLGQIAEEAELANGSSSPKLSDALKSSAETRLKAVEEALEDEDFSEKTLQKKCHIPSKSRVSSTKSRQAVIARAPKCLVIHVNRSLFDENTGALRKNYAEVRFPKALDLDEWCLGTRAAIKGENVPEQWVTDPQESMLPQPGASVEVLDRQYELRAVVTHYGRHENGHYICYRKYPTDAFPASVPETVLQADGEKERPERWFRLSDDDVQMVSERAVFSQGGVFMLFYEAVEAPMSNRSLSSTVELDEKEHDLATPRDDASANDLSSAAISDQDESSSNESGSIDMGTSVESRTSTDSSSPSPSERQAPLSSSPSTTKMANGEVVAQISHSTPSPISTS</sequence>
<comment type="catalytic activity">
    <reaction evidence="1">
        <text>Thiol-dependent hydrolysis of ester, thioester, amide, peptide and isopeptide bonds formed by the C-terminal Gly of ubiquitin (a 76-residue protein attached to proteins as an intracellular targeting signal).</text>
        <dbReference type="EC" id="3.4.19.12"/>
    </reaction>
</comment>
<dbReference type="Proteomes" id="UP000018001">
    <property type="component" value="Unassembled WGS sequence"/>
</dbReference>
<dbReference type="InterPro" id="IPR028889">
    <property type="entry name" value="USP"/>
</dbReference>